<reference evidence="2" key="1">
    <citation type="submission" date="2019-09" db="EMBL/GenBank/DDBJ databases">
        <title>Draft genome information of white flower Hibiscus syriacus.</title>
        <authorList>
            <person name="Kim Y.-M."/>
        </authorList>
    </citation>
    <scope>NUCLEOTIDE SEQUENCE [LARGE SCALE GENOMIC DNA]</scope>
    <source>
        <strain evidence="2">YM2019G1</strain>
    </source>
</reference>
<keyword evidence="3" id="KW-1185">Reference proteome</keyword>
<feature type="region of interest" description="Disordered" evidence="1">
    <location>
        <begin position="426"/>
        <end position="445"/>
    </location>
</feature>
<dbReference type="SUPFAM" id="SSF48371">
    <property type="entry name" value="ARM repeat"/>
    <property type="match status" value="1"/>
</dbReference>
<dbReference type="PANTHER" id="PTHR14873:SF1">
    <property type="entry name" value="OS06G0694100 PROTEIN"/>
    <property type="match status" value="1"/>
</dbReference>
<gene>
    <name evidence="2" type="ORF">F3Y22_tig00111069pilonHSYRG00073</name>
</gene>
<dbReference type="Proteomes" id="UP000436088">
    <property type="component" value="Unassembled WGS sequence"/>
</dbReference>
<sequence length="445" mass="51180">MTNSLPNVPGRLTELKKQLLDSVLKTPYSTQETSRVSTRSALESLLSPDSYMDRFVLACALLSSSRSSTHELLTWIPDHLSTAAETAFSDLTKACDAVAWFGEKQKLVVQLFPVIVPVLNDTIKKSSIDKSDETDEFSAASTRAILAANQFRWFVCQIEYPDLDKMMNFVIHCALTCLDHWSPEVKGQGMISFIHAAKNVNAGAFDLYGDMILGACCQNIASTDAIWQYVVEMSVLLVTCIHRDNPRSLWFQKILTEMLIHLERQPWNRERRIVWLTLIDPIFNSMRLLLVAYSELIFPLLFQWLHVDDDETVLLALKRLHTIVRLTWLVKSPYLEKLVKELAVSYKKTTLRKAREEIRTSILNLLIMLQQYKGIQFDRAWIKHRDDPYLTTLDHNLSVSRDYYLMSNRPEFFQPLRIDGIKTKEGSKLKAEETESKPGKMKIDD</sequence>
<dbReference type="AlphaFoldDB" id="A0A6A2Z4N9"/>
<evidence type="ECO:0000313" key="3">
    <source>
        <dbReference type="Proteomes" id="UP000436088"/>
    </source>
</evidence>
<dbReference type="EMBL" id="VEPZ02001219">
    <property type="protein sequence ID" value="KAE8686330.1"/>
    <property type="molecule type" value="Genomic_DNA"/>
</dbReference>
<comment type="caution">
    <text evidence="2">The sequence shown here is derived from an EMBL/GenBank/DDBJ whole genome shotgun (WGS) entry which is preliminary data.</text>
</comment>
<protein>
    <submittedName>
        <fullName evidence="2">Uncharacterized protein</fullName>
    </submittedName>
</protein>
<organism evidence="2 3">
    <name type="scientific">Hibiscus syriacus</name>
    <name type="common">Rose of Sharon</name>
    <dbReference type="NCBI Taxonomy" id="106335"/>
    <lineage>
        <taxon>Eukaryota</taxon>
        <taxon>Viridiplantae</taxon>
        <taxon>Streptophyta</taxon>
        <taxon>Embryophyta</taxon>
        <taxon>Tracheophyta</taxon>
        <taxon>Spermatophyta</taxon>
        <taxon>Magnoliopsida</taxon>
        <taxon>eudicotyledons</taxon>
        <taxon>Gunneridae</taxon>
        <taxon>Pentapetalae</taxon>
        <taxon>rosids</taxon>
        <taxon>malvids</taxon>
        <taxon>Malvales</taxon>
        <taxon>Malvaceae</taxon>
        <taxon>Malvoideae</taxon>
        <taxon>Hibiscus</taxon>
    </lineage>
</organism>
<accession>A0A6A2Z4N9</accession>
<dbReference type="PANTHER" id="PTHR14873">
    <property type="entry name" value="OS06G0694100 PROTEIN"/>
    <property type="match status" value="1"/>
</dbReference>
<dbReference type="InterPro" id="IPR016024">
    <property type="entry name" value="ARM-type_fold"/>
</dbReference>
<dbReference type="OrthoDB" id="753785at2759"/>
<evidence type="ECO:0000256" key="1">
    <source>
        <dbReference type="SAM" id="MobiDB-lite"/>
    </source>
</evidence>
<proteinExistence type="predicted"/>
<name>A0A6A2Z4N9_HIBSY</name>
<evidence type="ECO:0000313" key="2">
    <source>
        <dbReference type="EMBL" id="KAE8686330.1"/>
    </source>
</evidence>